<dbReference type="KEGG" id="pmo:Pmob_0738"/>
<dbReference type="PANTHER" id="PTHR45947">
    <property type="entry name" value="SULFOQUINOVOSYL TRANSFERASE SQD2"/>
    <property type="match status" value="1"/>
</dbReference>
<accession>A9BFW6</accession>
<dbReference type="InterPro" id="IPR001296">
    <property type="entry name" value="Glyco_trans_1"/>
</dbReference>
<keyword evidence="4" id="KW-1185">Reference proteome</keyword>
<name>A9BFW6_PETMO</name>
<proteinExistence type="predicted"/>
<dbReference type="GO" id="GO:0016757">
    <property type="term" value="F:glycosyltransferase activity"/>
    <property type="evidence" value="ECO:0007669"/>
    <property type="project" value="InterPro"/>
</dbReference>
<dbReference type="HOGENOM" id="CLU_055069_1_0_0"/>
<dbReference type="InterPro" id="IPR050194">
    <property type="entry name" value="Glycosyltransferase_grp1"/>
</dbReference>
<dbReference type="EMBL" id="CP000879">
    <property type="protein sequence ID" value="ABX31462.1"/>
    <property type="molecule type" value="Genomic_DNA"/>
</dbReference>
<gene>
    <name evidence="3" type="ordered locus">Pmob_0738</name>
</gene>
<evidence type="ECO:0000259" key="2">
    <source>
        <dbReference type="Pfam" id="PF13439"/>
    </source>
</evidence>
<dbReference type="OrthoDB" id="179766at2"/>
<keyword evidence="3" id="KW-0808">Transferase</keyword>
<dbReference type="STRING" id="403833.Pmob_0738"/>
<dbReference type="Proteomes" id="UP000000789">
    <property type="component" value="Chromosome"/>
</dbReference>
<dbReference type="Pfam" id="PF00534">
    <property type="entry name" value="Glycos_transf_1"/>
    <property type="match status" value="1"/>
</dbReference>
<dbReference type="RefSeq" id="WP_012208565.1">
    <property type="nucleotide sequence ID" value="NC_010003.1"/>
</dbReference>
<dbReference type="InterPro" id="IPR028098">
    <property type="entry name" value="Glyco_trans_4-like_N"/>
</dbReference>
<organism evidence="3 4">
    <name type="scientific">Petrotoga mobilis (strain DSM 10674 / SJ95)</name>
    <dbReference type="NCBI Taxonomy" id="403833"/>
    <lineage>
        <taxon>Bacteria</taxon>
        <taxon>Thermotogati</taxon>
        <taxon>Thermotogota</taxon>
        <taxon>Thermotogae</taxon>
        <taxon>Petrotogales</taxon>
        <taxon>Petrotogaceae</taxon>
        <taxon>Petrotoga</taxon>
    </lineage>
</organism>
<evidence type="ECO:0000313" key="4">
    <source>
        <dbReference type="Proteomes" id="UP000000789"/>
    </source>
</evidence>
<feature type="domain" description="Glycosyl transferase family 1" evidence="1">
    <location>
        <begin position="157"/>
        <end position="316"/>
    </location>
</feature>
<dbReference type="CAZy" id="GT4">
    <property type="family name" value="Glycosyltransferase Family 4"/>
</dbReference>
<evidence type="ECO:0000259" key="1">
    <source>
        <dbReference type="Pfam" id="PF00534"/>
    </source>
</evidence>
<dbReference type="PANTHER" id="PTHR45947:SF3">
    <property type="entry name" value="SULFOQUINOVOSYL TRANSFERASE SQD2"/>
    <property type="match status" value="1"/>
</dbReference>
<dbReference type="CDD" id="cd03801">
    <property type="entry name" value="GT4_PimA-like"/>
    <property type="match status" value="1"/>
</dbReference>
<protein>
    <submittedName>
        <fullName evidence="3">Glycosyl transferase group 1</fullName>
    </submittedName>
</protein>
<dbReference type="Gene3D" id="3.40.50.2000">
    <property type="entry name" value="Glycogen Phosphorylase B"/>
    <property type="match status" value="2"/>
</dbReference>
<reference evidence="3" key="1">
    <citation type="submission" date="2007-11" db="EMBL/GenBank/DDBJ databases">
        <title>Complete sequence of Petroga mobilis SJ95.</title>
        <authorList>
            <consortium name="US DOE Joint Genome Institute"/>
            <person name="Copeland A."/>
            <person name="Lucas S."/>
            <person name="Lapidus A."/>
            <person name="Barry K."/>
            <person name="Glavina del Rio T."/>
            <person name="Dalin E."/>
            <person name="Tice H."/>
            <person name="Pitluck S."/>
            <person name="Meincke L."/>
            <person name="Brettin T."/>
            <person name="Bruce D."/>
            <person name="Detter J.C."/>
            <person name="Han C."/>
            <person name="Kuske C.R."/>
            <person name="Schmutz J."/>
            <person name="Larimer F."/>
            <person name="Land M."/>
            <person name="Hauser L."/>
            <person name="Kyrpides N."/>
            <person name="Mikhailova N."/>
            <person name="Noll K."/>
            <person name="Richardson P."/>
        </authorList>
    </citation>
    <scope>NUCLEOTIDE SEQUENCE [LARGE SCALE GENOMIC DNA]</scope>
    <source>
        <strain evidence="3">SJ95</strain>
    </source>
</reference>
<dbReference type="Pfam" id="PF13439">
    <property type="entry name" value="Glyco_transf_4"/>
    <property type="match status" value="1"/>
</dbReference>
<evidence type="ECO:0000313" key="3">
    <source>
        <dbReference type="EMBL" id="ABX31462.1"/>
    </source>
</evidence>
<dbReference type="SUPFAM" id="SSF53756">
    <property type="entry name" value="UDP-Glycosyltransferase/glycogen phosphorylase"/>
    <property type="match status" value="1"/>
</dbReference>
<dbReference type="eggNOG" id="COG0438">
    <property type="taxonomic scope" value="Bacteria"/>
</dbReference>
<sequence>MKIDILSIAEKYPGQGVYSATSDHKYILKKYSDYTIYENKILGNYDVLHIHTLNIKSFLSLLKNKKNSFCVISAHVVPNSLKGSIKFNKLWLPFFIRYSRHFYNSSDCILAVSEETKNELIKDLKINPNKIVIFRNFVIKELFFTKPEEKHSQKSYLRKKYGYNDDDFIILGAGQIQPRKGITDFVETAKRLKNMKFIWAGGMPFKHLTEHYDEMNKLTKRAPNNVNFTGTINREKMIDYYSLSDIFFFPSFHETFGLVVIEATGSGLPLVLRDLPVYKQIFSPNYLSGNSVEDFVETIKKLNINKELYAEYEKKSYILFENYSDEKAFIKLKNIYEEGIKQKIHTGGKNVRGKRQRQ</sequence>
<feature type="domain" description="Glycosyltransferase subfamily 4-like N-terminal" evidence="2">
    <location>
        <begin position="44"/>
        <end position="138"/>
    </location>
</feature>
<dbReference type="AlphaFoldDB" id="A9BFW6"/>